<dbReference type="AlphaFoldDB" id="A0A815YKQ0"/>
<proteinExistence type="predicted"/>
<organism evidence="2 3">
    <name type="scientific">Adineta ricciae</name>
    <name type="common">Rotifer</name>
    <dbReference type="NCBI Taxonomy" id="249248"/>
    <lineage>
        <taxon>Eukaryota</taxon>
        <taxon>Metazoa</taxon>
        <taxon>Spiralia</taxon>
        <taxon>Gnathifera</taxon>
        <taxon>Rotifera</taxon>
        <taxon>Eurotatoria</taxon>
        <taxon>Bdelloidea</taxon>
        <taxon>Adinetida</taxon>
        <taxon>Adinetidae</taxon>
        <taxon>Adineta</taxon>
    </lineage>
</organism>
<dbReference type="EMBL" id="CAJNOJ010000555">
    <property type="protein sequence ID" value="CAF1483412.1"/>
    <property type="molecule type" value="Genomic_DNA"/>
</dbReference>
<evidence type="ECO:0008006" key="4">
    <source>
        <dbReference type="Google" id="ProtNLM"/>
    </source>
</evidence>
<comment type="caution">
    <text evidence="2">The sequence shown here is derived from an EMBL/GenBank/DDBJ whole genome shotgun (WGS) entry which is preliminary data.</text>
</comment>
<dbReference type="EMBL" id="CAJNOR010005699">
    <property type="protein sequence ID" value="CAF1573040.1"/>
    <property type="molecule type" value="Genomic_DNA"/>
</dbReference>
<dbReference type="Proteomes" id="UP000663852">
    <property type="component" value="Unassembled WGS sequence"/>
</dbReference>
<dbReference type="Proteomes" id="UP000663828">
    <property type="component" value="Unassembled WGS sequence"/>
</dbReference>
<sequence>MEKLSKRRRDQKLTKTRFEDFSTEIFFEIFDYLTGNEIYKSFFGLNHRFNELIWNTANIHLNLSCTTTKFRRNVDRLFPKQNITSISILYKNVQLLKTLFNSIDECRLRSISILNVPLCGFETSIPEMLNTFKYQLNRLKIDFTDMCYTGTGARAAQSFAYLLTELPMLKQLVLNYSEGIDPITYMPLAVINNTITNLTLTLYDANRLAPLLYRFEQLIILNIHFPKNIRKMGLVRCQATEYYRHNLSEKTSTDYPMKIRHIHIYNCFMLLDRVDQIFKFISSPNLVTVNLCNCKHPVVRSPMGRRELPFIDGAHWHDLLAKYLSSSVKLKLLHIEYPYVGATMSVTSLAHVKEKLMKYNRSTSSWSIHCSYNQEKYLLVFDFLSA</sequence>
<gene>
    <name evidence="1" type="ORF">EDS130_LOCUS41576</name>
    <name evidence="2" type="ORF">XAT740_LOCUS44669</name>
</gene>
<dbReference type="OrthoDB" id="9976904at2759"/>
<protein>
    <recommendedName>
        <fullName evidence="4">F-box domain-containing protein</fullName>
    </recommendedName>
</protein>
<keyword evidence="3" id="KW-1185">Reference proteome</keyword>
<name>A0A815YKQ0_ADIRI</name>
<evidence type="ECO:0000313" key="2">
    <source>
        <dbReference type="EMBL" id="CAF1573040.1"/>
    </source>
</evidence>
<dbReference type="SUPFAM" id="SSF52047">
    <property type="entry name" value="RNI-like"/>
    <property type="match status" value="1"/>
</dbReference>
<evidence type="ECO:0000313" key="3">
    <source>
        <dbReference type="Proteomes" id="UP000663828"/>
    </source>
</evidence>
<accession>A0A815YKQ0</accession>
<reference evidence="2" key="1">
    <citation type="submission" date="2021-02" db="EMBL/GenBank/DDBJ databases">
        <authorList>
            <person name="Nowell W R."/>
        </authorList>
    </citation>
    <scope>NUCLEOTIDE SEQUENCE</scope>
</reference>
<evidence type="ECO:0000313" key="1">
    <source>
        <dbReference type="EMBL" id="CAF1483412.1"/>
    </source>
</evidence>